<comment type="similarity">
    <text evidence="1">Belongs to the Mg-chelatase subunits D/I family. ComM subfamily.</text>
</comment>
<dbReference type="SUPFAM" id="SSF52540">
    <property type="entry name" value="P-loop containing nucleoside triphosphate hydrolases"/>
    <property type="match status" value="1"/>
</dbReference>
<gene>
    <name evidence="4" type="ORF">MF672_048135</name>
</gene>
<evidence type="ECO:0000256" key="1">
    <source>
        <dbReference type="ARBA" id="ARBA00006354"/>
    </source>
</evidence>
<dbReference type="InterPro" id="IPR025158">
    <property type="entry name" value="Mg_chelat-rel_C"/>
</dbReference>
<dbReference type="Pfam" id="PF01078">
    <property type="entry name" value="Mg_chelatase"/>
    <property type="match status" value="1"/>
</dbReference>
<dbReference type="InterPro" id="IPR045006">
    <property type="entry name" value="CHLI-like"/>
</dbReference>
<evidence type="ECO:0000256" key="2">
    <source>
        <dbReference type="SAM" id="MobiDB-lite"/>
    </source>
</evidence>
<sequence>MAVARTRSVALVGVTGRTVEIEADVGNGLAGIHLIGLPDTALSEARDRVRSAVVNSMYPWPDARIIVSLFPATLPKRGSQFDLAIAMAILGAAGVVPAERVADPFFLGELGLDGRIRPVRGVLPAVLGAARHGDATIVVPSGNSAEASLVPDVKVIPMACLRQLVEWLRKGDEEAPEPGPEDDSEPCSPPTNPALDLADVVGQPVARRALEVCAAGGHNLWMLGPPGTGKTMLAERLPTLLPDLELDHALEVTAIHSVAGVLPPSAPMMSRPPFVSPHHTATSAAIIGGGSAIVRPGAVSLAHRGVLFMDEAPEFPRHVLDALRQPLESGRVTVSRSAGSVTFPARFMLVLAANPCPCAQTDEHGDTCRCSPTARRRYLGRLSGPLLDRIDMKVTVARASRRELMADRQFTESSATVAERVLAARERAAKRLSGTPWRTNAEIPSSVLHSDYRPSPEAMKPMTTCLDAGTLTARGLDRAVRVSWTLADLADKDRPEEDETTTALHFWLGVTS</sequence>
<dbReference type="InterPro" id="IPR003593">
    <property type="entry name" value="AAA+_ATPase"/>
</dbReference>
<dbReference type="Gene3D" id="3.30.230.10">
    <property type="match status" value="1"/>
</dbReference>
<dbReference type="PANTHER" id="PTHR32039">
    <property type="entry name" value="MAGNESIUM-CHELATASE SUBUNIT CHLI"/>
    <property type="match status" value="1"/>
</dbReference>
<dbReference type="Pfam" id="PF13335">
    <property type="entry name" value="Mg_chelatase_C"/>
    <property type="match status" value="1"/>
</dbReference>
<reference evidence="4 5" key="1">
    <citation type="submission" date="2022-04" db="EMBL/GenBank/DDBJ databases">
        <title>Genome draft of Actinomadura sp. ATCC 31491.</title>
        <authorList>
            <person name="Shi X."/>
            <person name="Du Y."/>
        </authorList>
    </citation>
    <scope>NUCLEOTIDE SEQUENCE [LARGE SCALE GENOMIC DNA]</scope>
    <source>
        <strain evidence="4 5">ATCC 31491</strain>
    </source>
</reference>
<dbReference type="Pfam" id="PF13541">
    <property type="entry name" value="ChlI"/>
    <property type="match status" value="1"/>
</dbReference>
<dbReference type="InterPro" id="IPR004482">
    <property type="entry name" value="Mg_chelat-rel"/>
</dbReference>
<accession>A0ABT0GA88</accession>
<name>A0ABT0GA88_9ACTN</name>
<dbReference type="SUPFAM" id="SSF54211">
    <property type="entry name" value="Ribosomal protein S5 domain 2-like"/>
    <property type="match status" value="1"/>
</dbReference>
<dbReference type="PANTHER" id="PTHR32039:SF7">
    <property type="entry name" value="COMPETENCE PROTEIN COMM"/>
    <property type="match status" value="1"/>
</dbReference>
<dbReference type="SMART" id="SM00382">
    <property type="entry name" value="AAA"/>
    <property type="match status" value="1"/>
</dbReference>
<protein>
    <submittedName>
        <fullName evidence="4">YifB family Mg chelatase-like AAA ATPase</fullName>
    </submittedName>
</protein>
<feature type="domain" description="AAA+ ATPase" evidence="3">
    <location>
        <begin position="216"/>
        <end position="410"/>
    </location>
</feature>
<feature type="compositionally biased region" description="Acidic residues" evidence="2">
    <location>
        <begin position="174"/>
        <end position="185"/>
    </location>
</feature>
<dbReference type="EMBL" id="JAKRKC020000003">
    <property type="protein sequence ID" value="MCK2221524.1"/>
    <property type="molecule type" value="Genomic_DNA"/>
</dbReference>
<keyword evidence="5" id="KW-1185">Reference proteome</keyword>
<dbReference type="Gene3D" id="3.40.50.300">
    <property type="entry name" value="P-loop containing nucleotide triphosphate hydrolases"/>
    <property type="match status" value="1"/>
</dbReference>
<evidence type="ECO:0000313" key="5">
    <source>
        <dbReference type="Proteomes" id="UP001317259"/>
    </source>
</evidence>
<organism evidence="4 5">
    <name type="scientific">Actinomadura luzonensis</name>
    <dbReference type="NCBI Taxonomy" id="2805427"/>
    <lineage>
        <taxon>Bacteria</taxon>
        <taxon>Bacillati</taxon>
        <taxon>Actinomycetota</taxon>
        <taxon>Actinomycetes</taxon>
        <taxon>Streptosporangiales</taxon>
        <taxon>Thermomonosporaceae</taxon>
        <taxon>Actinomadura</taxon>
    </lineage>
</organism>
<dbReference type="NCBIfam" id="TIGR00368">
    <property type="entry name" value="YifB family Mg chelatase-like AAA ATPase"/>
    <property type="match status" value="1"/>
</dbReference>
<dbReference type="InterPro" id="IPR014721">
    <property type="entry name" value="Ribsml_uS5_D2-typ_fold_subgr"/>
</dbReference>
<dbReference type="InterPro" id="IPR027417">
    <property type="entry name" value="P-loop_NTPase"/>
</dbReference>
<evidence type="ECO:0000313" key="4">
    <source>
        <dbReference type="EMBL" id="MCK2221524.1"/>
    </source>
</evidence>
<dbReference type="InterPro" id="IPR000523">
    <property type="entry name" value="Mg_chelatse_chII-like_cat_dom"/>
</dbReference>
<feature type="region of interest" description="Disordered" evidence="2">
    <location>
        <begin position="171"/>
        <end position="196"/>
    </location>
</feature>
<comment type="caution">
    <text evidence="4">The sequence shown here is derived from an EMBL/GenBank/DDBJ whole genome shotgun (WGS) entry which is preliminary data.</text>
</comment>
<proteinExistence type="inferred from homology"/>
<dbReference type="Proteomes" id="UP001317259">
    <property type="component" value="Unassembled WGS sequence"/>
</dbReference>
<dbReference type="InterPro" id="IPR020568">
    <property type="entry name" value="Ribosomal_Su5_D2-typ_SF"/>
</dbReference>
<evidence type="ECO:0000259" key="3">
    <source>
        <dbReference type="SMART" id="SM00382"/>
    </source>
</evidence>
<dbReference type="RefSeq" id="WP_242374519.1">
    <property type="nucleotide sequence ID" value="NZ_JAKRKC020000003.1"/>
</dbReference>